<keyword evidence="2" id="KW-1185">Reference proteome</keyword>
<reference evidence="1 2" key="1">
    <citation type="journal article" date="2010" name="Stand. Genomic Sci.">
        <title>Complete genome sequence of Cellulophaga algicola type strain (IC166).</title>
        <authorList>
            <person name="Abt B."/>
            <person name="Lu M."/>
            <person name="Misra M."/>
            <person name="Han C."/>
            <person name="Nolan M."/>
            <person name="Lucas S."/>
            <person name="Hammon N."/>
            <person name="Deshpande S."/>
            <person name="Cheng J.F."/>
            <person name="Tapia R."/>
            <person name="Goodwin L."/>
            <person name="Pitluck S."/>
            <person name="Liolios K."/>
            <person name="Pagani I."/>
            <person name="Ivanova N."/>
            <person name="Mavromatis K."/>
            <person name="Ovchinikova G."/>
            <person name="Pati A."/>
            <person name="Chen A."/>
            <person name="Palaniappan K."/>
            <person name="Land M."/>
            <person name="Hauser L."/>
            <person name="Chang Y.J."/>
            <person name="Jeffries C.D."/>
            <person name="Detter J.C."/>
            <person name="Brambilla E."/>
            <person name="Rohde M."/>
            <person name="Tindall B.J."/>
            <person name="Goker M."/>
            <person name="Woyke T."/>
            <person name="Bristow J."/>
            <person name="Eisen J.A."/>
            <person name="Markowitz V."/>
            <person name="Hugenholtz P."/>
            <person name="Kyrpides N.C."/>
            <person name="Klenk H.P."/>
            <person name="Lapidus A."/>
        </authorList>
    </citation>
    <scope>NUCLEOTIDE SEQUENCE [LARGE SCALE GENOMIC DNA]</scope>
    <source>
        <strain evidence="2">DSM 14237 / IC166 / ACAM 630</strain>
    </source>
</reference>
<dbReference type="STRING" id="688270.Celal_3048"/>
<gene>
    <name evidence="1" type="ordered locus">Celal_3048</name>
</gene>
<evidence type="ECO:0000313" key="1">
    <source>
        <dbReference type="EMBL" id="ADV50323.1"/>
    </source>
</evidence>
<accession>E6XF87</accession>
<name>E6XF87_CELAD</name>
<dbReference type="KEGG" id="cao:Celal_3048"/>
<evidence type="ECO:0000313" key="2">
    <source>
        <dbReference type="Proteomes" id="UP000008634"/>
    </source>
</evidence>
<organism evidence="1 2">
    <name type="scientific">Cellulophaga algicola (strain DSM 14237 / IC166 / ACAM 630)</name>
    <dbReference type="NCBI Taxonomy" id="688270"/>
    <lineage>
        <taxon>Bacteria</taxon>
        <taxon>Pseudomonadati</taxon>
        <taxon>Bacteroidota</taxon>
        <taxon>Flavobacteriia</taxon>
        <taxon>Flavobacteriales</taxon>
        <taxon>Flavobacteriaceae</taxon>
        <taxon>Cellulophaga</taxon>
    </lineage>
</organism>
<proteinExistence type="predicted"/>
<dbReference type="RefSeq" id="WP_013551786.1">
    <property type="nucleotide sequence ID" value="NC_014934.1"/>
</dbReference>
<dbReference type="AlphaFoldDB" id="E6XF87"/>
<dbReference type="EMBL" id="CP002453">
    <property type="protein sequence ID" value="ADV50323.1"/>
    <property type="molecule type" value="Genomic_DNA"/>
</dbReference>
<dbReference type="HOGENOM" id="CLU_202388_0_0_10"/>
<dbReference type="eggNOG" id="ENOG5030WXN">
    <property type="taxonomic scope" value="Bacteria"/>
</dbReference>
<protein>
    <submittedName>
        <fullName evidence="1">Uncharacterized protein</fullName>
    </submittedName>
</protein>
<sequence length="72" mass="8495">MKKVHNVLTEISVLIKKIETDYPELYQFLDENPITLPTELHPKLDSNTLEDYLTDLKSLLKHHIENHIKSKK</sequence>
<dbReference type="Proteomes" id="UP000008634">
    <property type="component" value="Chromosome"/>
</dbReference>
<dbReference type="OrthoDB" id="680581at2"/>